<reference evidence="2 3" key="1">
    <citation type="journal article" date="2014" name="Appl. Environ. Microbiol.">
        <title>Insights into the Microbial Degradation of Rubber and Gutta-Percha by Analysis of the Complete Genome of Nocardia nova SH22a.</title>
        <authorList>
            <person name="Luo Q."/>
            <person name="Hiessl S."/>
            <person name="Poehlein A."/>
            <person name="Daniel R."/>
            <person name="Steinbuchel A."/>
        </authorList>
    </citation>
    <scope>NUCLEOTIDE SEQUENCE [LARGE SCALE GENOMIC DNA]</scope>
    <source>
        <strain evidence="2">SH22a</strain>
    </source>
</reference>
<sequence length="65" mass="6764">MNIMNATTICLIFGLSLGFAAAFGGIGAFAVVLIFGALGLVIGRWLDGHVDLSGLIRSAQDRGRK</sequence>
<organism evidence="2 3">
    <name type="scientific">Nocardia nova SH22a</name>
    <dbReference type="NCBI Taxonomy" id="1415166"/>
    <lineage>
        <taxon>Bacteria</taxon>
        <taxon>Bacillati</taxon>
        <taxon>Actinomycetota</taxon>
        <taxon>Actinomycetes</taxon>
        <taxon>Mycobacteriales</taxon>
        <taxon>Nocardiaceae</taxon>
        <taxon>Nocardia</taxon>
    </lineage>
</organism>
<dbReference type="KEGG" id="nno:NONO_c17290"/>
<dbReference type="EMBL" id="CP006850">
    <property type="protein sequence ID" value="AHH16530.1"/>
    <property type="molecule type" value="Genomic_DNA"/>
</dbReference>
<evidence type="ECO:0000313" key="3">
    <source>
        <dbReference type="Proteomes" id="UP000019150"/>
    </source>
</evidence>
<name>W5TAZ8_9NOCA</name>
<gene>
    <name evidence="2" type="ORF">NONO_c17290</name>
</gene>
<evidence type="ECO:0008006" key="4">
    <source>
        <dbReference type="Google" id="ProtNLM"/>
    </source>
</evidence>
<dbReference type="AlphaFoldDB" id="W5TAZ8"/>
<keyword evidence="1" id="KW-0812">Transmembrane</keyword>
<evidence type="ECO:0000256" key="1">
    <source>
        <dbReference type="SAM" id="Phobius"/>
    </source>
</evidence>
<feature type="transmembrane region" description="Helical" evidence="1">
    <location>
        <begin position="12"/>
        <end position="42"/>
    </location>
</feature>
<dbReference type="HOGENOM" id="CLU_196127_0_0_11"/>
<keyword evidence="1" id="KW-0472">Membrane</keyword>
<dbReference type="Proteomes" id="UP000019150">
    <property type="component" value="Chromosome"/>
</dbReference>
<accession>W5TAZ8</accession>
<dbReference type="eggNOG" id="ENOG5033A6G">
    <property type="taxonomic scope" value="Bacteria"/>
</dbReference>
<keyword evidence="1" id="KW-1133">Transmembrane helix</keyword>
<protein>
    <recommendedName>
        <fullName evidence="4">Small integral membrane protein</fullName>
    </recommendedName>
</protein>
<evidence type="ECO:0000313" key="2">
    <source>
        <dbReference type="EMBL" id="AHH16530.1"/>
    </source>
</evidence>
<dbReference type="PATRIC" id="fig|1415166.3.peg.1755"/>
<keyword evidence="3" id="KW-1185">Reference proteome</keyword>
<proteinExistence type="predicted"/>
<dbReference type="STRING" id="1415166.NONO_c17290"/>